<dbReference type="PROSITE" id="PS51459">
    <property type="entry name" value="FIDO"/>
    <property type="match status" value="1"/>
</dbReference>
<feature type="binding site" evidence="2">
    <location>
        <begin position="176"/>
        <end position="183"/>
    </location>
    <ligand>
        <name>ATP</name>
        <dbReference type="ChEBI" id="CHEBI:30616"/>
    </ligand>
</feature>
<dbReference type="SUPFAM" id="SSF140931">
    <property type="entry name" value="Fic-like"/>
    <property type="match status" value="1"/>
</dbReference>
<dbReference type="InterPro" id="IPR003812">
    <property type="entry name" value="Fido"/>
</dbReference>
<dbReference type="GO" id="GO:0005524">
    <property type="term" value="F:ATP binding"/>
    <property type="evidence" value="ECO:0007669"/>
    <property type="project" value="UniProtKB-KW"/>
</dbReference>
<dbReference type="InterPro" id="IPR036597">
    <property type="entry name" value="Fido-like_dom_sf"/>
</dbReference>
<evidence type="ECO:0000256" key="2">
    <source>
        <dbReference type="PIRSR" id="PIRSR640198-2"/>
    </source>
</evidence>
<evidence type="ECO:0000259" key="4">
    <source>
        <dbReference type="PROSITE" id="PS51459"/>
    </source>
</evidence>
<feature type="active site" evidence="1">
    <location>
        <position position="172"/>
    </location>
</feature>
<accession>A0A484HBW5</accession>
<proteinExistence type="predicted"/>
<reference evidence="5" key="1">
    <citation type="submission" date="2019-01" db="EMBL/GenBank/DDBJ databases">
        <authorList>
            <consortium name="Genoscope - CEA"/>
            <person name="William W."/>
        </authorList>
    </citation>
    <scope>NUCLEOTIDE SEQUENCE</scope>
    <source>
        <strain evidence="5">CR-1</strain>
    </source>
</reference>
<name>A0A484HBW5_9BACT</name>
<dbReference type="PANTHER" id="PTHR13504">
    <property type="entry name" value="FIDO DOMAIN-CONTAINING PROTEIN DDB_G0283145"/>
    <property type="match status" value="1"/>
</dbReference>
<keyword evidence="2" id="KW-0547">Nucleotide-binding</keyword>
<organism evidence="5">
    <name type="scientific">uncultured Desulfobacteraceae bacterium</name>
    <dbReference type="NCBI Taxonomy" id="218296"/>
    <lineage>
        <taxon>Bacteria</taxon>
        <taxon>Pseudomonadati</taxon>
        <taxon>Thermodesulfobacteriota</taxon>
        <taxon>Desulfobacteria</taxon>
        <taxon>Desulfobacterales</taxon>
        <taxon>Desulfobacteraceae</taxon>
        <taxon>environmental samples</taxon>
    </lineage>
</organism>
<dbReference type="PANTHER" id="PTHR13504:SF38">
    <property type="entry name" value="FIDO DOMAIN-CONTAINING PROTEIN"/>
    <property type="match status" value="1"/>
</dbReference>
<keyword evidence="2" id="KW-0067">ATP-binding</keyword>
<feature type="binding site" evidence="2">
    <location>
        <begin position="208"/>
        <end position="209"/>
    </location>
    <ligand>
        <name>ATP</name>
        <dbReference type="ChEBI" id="CHEBI:30616"/>
    </ligand>
</feature>
<dbReference type="AlphaFoldDB" id="A0A484HBW5"/>
<feature type="domain" description="Fido" evidence="4">
    <location>
        <begin position="93"/>
        <end position="230"/>
    </location>
</feature>
<gene>
    <name evidence="5" type="ORF">EPICR_10171</name>
</gene>
<protein>
    <submittedName>
        <fullName evidence="5">Filamentation induced by cAMP protein Fic</fullName>
    </submittedName>
</protein>
<dbReference type="EMBL" id="CAACVI010000001">
    <property type="protein sequence ID" value="VEN72672.1"/>
    <property type="molecule type" value="Genomic_DNA"/>
</dbReference>
<evidence type="ECO:0000256" key="1">
    <source>
        <dbReference type="PIRSR" id="PIRSR640198-1"/>
    </source>
</evidence>
<evidence type="ECO:0000313" key="5">
    <source>
        <dbReference type="EMBL" id="VEN72672.1"/>
    </source>
</evidence>
<dbReference type="Pfam" id="PF02661">
    <property type="entry name" value="Fic"/>
    <property type="match status" value="1"/>
</dbReference>
<sequence length="247" mass="28167">MTHYARLDQLKQKLDSFRPLPPETVAGLHEDIALRWTYHSNAIEGNTLTLKETKVVLEGVTIGGKTMREHFEVINHRQAIGFVEEIAKKEEPLSEWRIKSIHQLVLKNIDDPNAGVWRRCNVVISGADHTPPDFTQVPSEMERLIEWHGREGQKRHPVERAARLHADFVKIHPFVDGNGRTARLLMNFDLMKDGFPPAVLGVEKRLEYYESLDTAHTTGDYGPFLSLMAGVVEDGFKPYRRVLGIDI</sequence>
<evidence type="ECO:0000256" key="3">
    <source>
        <dbReference type="PIRSR" id="PIRSR640198-3"/>
    </source>
</evidence>
<dbReference type="InterPro" id="IPR040198">
    <property type="entry name" value="Fido_containing"/>
</dbReference>
<feature type="site" description="Important for autoinhibition of adenylyltransferase activity" evidence="3">
    <location>
        <position position="44"/>
    </location>
</feature>
<dbReference type="Gene3D" id="1.10.3290.10">
    <property type="entry name" value="Fido-like domain"/>
    <property type="match status" value="1"/>
</dbReference>